<proteinExistence type="predicted"/>
<evidence type="ECO:0000313" key="1">
    <source>
        <dbReference type="EMBL" id="CAI4020688.1"/>
    </source>
</evidence>
<dbReference type="EMBL" id="CAMXCT030006826">
    <property type="protein sequence ID" value="CAL4808000.1"/>
    <property type="molecule type" value="Genomic_DNA"/>
</dbReference>
<accession>A0A9P1GTF4</accession>
<dbReference type="EMBL" id="CAMXCT010006826">
    <property type="protein sequence ID" value="CAI4020688.1"/>
    <property type="molecule type" value="Genomic_DNA"/>
</dbReference>
<organism evidence="1">
    <name type="scientific">Cladocopium goreaui</name>
    <dbReference type="NCBI Taxonomy" id="2562237"/>
    <lineage>
        <taxon>Eukaryota</taxon>
        <taxon>Sar</taxon>
        <taxon>Alveolata</taxon>
        <taxon>Dinophyceae</taxon>
        <taxon>Suessiales</taxon>
        <taxon>Symbiodiniaceae</taxon>
        <taxon>Cladocopium</taxon>
    </lineage>
</organism>
<dbReference type="AlphaFoldDB" id="A0A9P1GTF4"/>
<evidence type="ECO:0000313" key="2">
    <source>
        <dbReference type="EMBL" id="CAL1174063.1"/>
    </source>
</evidence>
<sequence length="221" mass="24558">MADQHGNASISAATKPKVVMTQPFIELPEMTRTLHEHQLFDEVCVASPAEGHEVEQDPRDEMLEIYLGLCWFPISKGRPSAPSLKAFSFEALLVLPEDVTGKAMAEAMKADWGEASECVQLSLPGDGAGLQEAWHQVYTHRCVAQEQSCLLLPGDRAEAFRWLSAMTNWFLGKRPVELTSEEPFWLVIELNGFTISEISSNLRLESCQGSKAPQTLWPGEK</sequence>
<evidence type="ECO:0000313" key="4">
    <source>
        <dbReference type="Proteomes" id="UP001152797"/>
    </source>
</evidence>
<name>A0A9P1GTF4_9DINO</name>
<reference evidence="2" key="2">
    <citation type="submission" date="2024-04" db="EMBL/GenBank/DDBJ databases">
        <authorList>
            <person name="Chen Y."/>
            <person name="Shah S."/>
            <person name="Dougan E. K."/>
            <person name="Thang M."/>
            <person name="Chan C."/>
        </authorList>
    </citation>
    <scope>NUCLEOTIDE SEQUENCE [LARGE SCALE GENOMIC DNA]</scope>
</reference>
<gene>
    <name evidence="1" type="ORF">C1SCF055_LOCUS45083</name>
</gene>
<dbReference type="EMBL" id="CAMXCT020006826">
    <property type="protein sequence ID" value="CAL1174063.1"/>
    <property type="molecule type" value="Genomic_DNA"/>
</dbReference>
<dbReference type="OrthoDB" id="10512058at2759"/>
<protein>
    <submittedName>
        <fullName evidence="3">CS domain-containing protein</fullName>
    </submittedName>
</protein>
<comment type="caution">
    <text evidence="1">The sequence shown here is derived from an EMBL/GenBank/DDBJ whole genome shotgun (WGS) entry which is preliminary data.</text>
</comment>
<reference evidence="1" key="1">
    <citation type="submission" date="2022-10" db="EMBL/GenBank/DDBJ databases">
        <authorList>
            <person name="Chen Y."/>
            <person name="Dougan E. K."/>
            <person name="Chan C."/>
            <person name="Rhodes N."/>
            <person name="Thang M."/>
        </authorList>
    </citation>
    <scope>NUCLEOTIDE SEQUENCE</scope>
</reference>
<evidence type="ECO:0000313" key="3">
    <source>
        <dbReference type="EMBL" id="CAL4808000.1"/>
    </source>
</evidence>
<keyword evidence="4" id="KW-1185">Reference proteome</keyword>
<dbReference type="Proteomes" id="UP001152797">
    <property type="component" value="Unassembled WGS sequence"/>
</dbReference>